<organism evidence="1">
    <name type="scientific">Phascolarctid gammaherpesvirus 1</name>
    <dbReference type="NCBI Taxonomy" id="2249313"/>
    <lineage>
        <taxon>Viruses</taxon>
        <taxon>Duplodnaviria</taxon>
        <taxon>Heunggongvirae</taxon>
        <taxon>Peploviricota</taxon>
        <taxon>Herviviricetes</taxon>
        <taxon>Herpesvirales</taxon>
        <taxon>Orthoherpesviridae</taxon>
        <taxon>Gammaherpesvirinae</taxon>
        <taxon>Manticavirus</taxon>
        <taxon>Manticavirus phascolarctidgamma1</taxon>
    </lineage>
</organism>
<dbReference type="GeneID" id="65102736"/>
<proteinExistence type="predicted"/>
<name>A0A3S5HA13_9GAMA</name>
<gene>
    <name evidence="1" type="primary">V2</name>
</gene>
<dbReference type="Proteomes" id="UP000677407">
    <property type="component" value="Segment"/>
</dbReference>
<sequence>MSLLVVLLCIPASYFAIGAPSRDGRDTNYGEHSFNITRCLEGYRPWKTPTSKPWVSNDTDYNGTSETEPFFEPRRGDFDPFFNFLQVTFFCDPIYGAACCTPEQRTTLDIIIYANFSGVAPVVKRFWPQTVMVTKNPYPKQKIYSKTICRANLTSRSLCCHRPYLWIYNDDEPTLRQGPPYAYYISASSLRFPPLSQFSPVFELQMHPWCLSGKPSLPPRSVIRVGNVGNISYEFKHCHGGQSCDRYCYERY</sequence>
<dbReference type="KEGG" id="vg:65102736"/>
<evidence type="ECO:0000313" key="1">
    <source>
        <dbReference type="EMBL" id="AZB49181.1"/>
    </source>
</evidence>
<reference evidence="1" key="1">
    <citation type="submission" date="2017-11" db="EMBL/GenBank/DDBJ databases">
        <title>The distinct marsupial branch of gammaherpesviruses includes novel host-derived genes seldom found in other viruses.</title>
        <authorList>
            <person name="Vaz P.K."/>
        </authorList>
    </citation>
    <scope>NUCLEOTIDE SEQUENCE</scope>
    <source>
        <strain evidence="1">36M/11</strain>
    </source>
</reference>
<dbReference type="RefSeq" id="YP_010087451.1">
    <property type="nucleotide sequence ID" value="NC_055555.1"/>
</dbReference>
<protein>
    <submittedName>
        <fullName evidence="1">Uncharacterized protein</fullName>
    </submittedName>
</protein>
<keyword evidence="2" id="KW-1185">Reference proteome</keyword>
<dbReference type="EMBL" id="MG452722">
    <property type="protein sequence ID" value="AZB49181.1"/>
    <property type="molecule type" value="Genomic_DNA"/>
</dbReference>
<accession>A0A3S5HA13</accession>
<evidence type="ECO:0000313" key="2">
    <source>
        <dbReference type="Proteomes" id="UP000677407"/>
    </source>
</evidence>